<dbReference type="AlphaFoldDB" id="A0A0A9A3X8"/>
<sequence length="25" mass="2823">MDSGCFILLSVILLLSYHFLLINVV</sequence>
<name>A0A0A9A3X8_ARUDO</name>
<evidence type="ECO:0000256" key="1">
    <source>
        <dbReference type="SAM" id="Phobius"/>
    </source>
</evidence>
<feature type="transmembrane region" description="Helical" evidence="1">
    <location>
        <begin position="6"/>
        <end position="24"/>
    </location>
</feature>
<proteinExistence type="predicted"/>
<keyword evidence="1" id="KW-0812">Transmembrane</keyword>
<accession>A0A0A9A3X8</accession>
<keyword evidence="1" id="KW-0472">Membrane</keyword>
<protein>
    <submittedName>
        <fullName evidence="2">Uncharacterized protein</fullName>
    </submittedName>
</protein>
<dbReference type="EMBL" id="GBRH01252089">
    <property type="protein sequence ID" value="JAD45806.1"/>
    <property type="molecule type" value="Transcribed_RNA"/>
</dbReference>
<reference evidence="2" key="1">
    <citation type="submission" date="2014-09" db="EMBL/GenBank/DDBJ databases">
        <authorList>
            <person name="Magalhaes I.L.F."/>
            <person name="Oliveira U."/>
            <person name="Santos F.R."/>
            <person name="Vidigal T.H.D.A."/>
            <person name="Brescovit A.D."/>
            <person name="Santos A.J."/>
        </authorList>
    </citation>
    <scope>NUCLEOTIDE SEQUENCE</scope>
    <source>
        <tissue evidence="2">Shoot tissue taken approximately 20 cm above the soil surface</tissue>
    </source>
</reference>
<reference evidence="2" key="2">
    <citation type="journal article" date="2015" name="Data Brief">
        <title>Shoot transcriptome of the giant reed, Arundo donax.</title>
        <authorList>
            <person name="Barrero R.A."/>
            <person name="Guerrero F.D."/>
            <person name="Moolhuijzen P."/>
            <person name="Goolsby J.A."/>
            <person name="Tidwell J."/>
            <person name="Bellgard S.E."/>
            <person name="Bellgard M.I."/>
        </authorList>
    </citation>
    <scope>NUCLEOTIDE SEQUENCE</scope>
    <source>
        <tissue evidence="2">Shoot tissue taken approximately 20 cm above the soil surface</tissue>
    </source>
</reference>
<organism evidence="2">
    <name type="scientific">Arundo donax</name>
    <name type="common">Giant reed</name>
    <name type="synonym">Donax arundinaceus</name>
    <dbReference type="NCBI Taxonomy" id="35708"/>
    <lineage>
        <taxon>Eukaryota</taxon>
        <taxon>Viridiplantae</taxon>
        <taxon>Streptophyta</taxon>
        <taxon>Embryophyta</taxon>
        <taxon>Tracheophyta</taxon>
        <taxon>Spermatophyta</taxon>
        <taxon>Magnoliopsida</taxon>
        <taxon>Liliopsida</taxon>
        <taxon>Poales</taxon>
        <taxon>Poaceae</taxon>
        <taxon>PACMAD clade</taxon>
        <taxon>Arundinoideae</taxon>
        <taxon>Arundineae</taxon>
        <taxon>Arundo</taxon>
    </lineage>
</organism>
<evidence type="ECO:0000313" key="2">
    <source>
        <dbReference type="EMBL" id="JAD45806.1"/>
    </source>
</evidence>
<keyword evidence="1" id="KW-1133">Transmembrane helix</keyword>